<dbReference type="GeneID" id="54582723"/>
<evidence type="ECO:0000313" key="5">
    <source>
        <dbReference type="Proteomes" id="UP000800094"/>
    </source>
</evidence>
<keyword evidence="3" id="KW-0732">Signal</keyword>
<evidence type="ECO:0000313" key="4">
    <source>
        <dbReference type="EMBL" id="KAF2246391.1"/>
    </source>
</evidence>
<dbReference type="RefSeq" id="XP_033681395.1">
    <property type="nucleotide sequence ID" value="XM_033829393.1"/>
</dbReference>
<protein>
    <recommendedName>
        <fullName evidence="6">Extracellular membrane protein CFEM domain-containing protein</fullName>
    </recommendedName>
</protein>
<keyword evidence="2" id="KW-0812">Transmembrane</keyword>
<accession>A0A6A6I7P4</accession>
<gene>
    <name evidence="4" type="ORF">BU26DRAFT_520872</name>
</gene>
<feature type="region of interest" description="Disordered" evidence="1">
    <location>
        <begin position="163"/>
        <end position="191"/>
    </location>
</feature>
<feature type="compositionally biased region" description="Polar residues" evidence="1">
    <location>
        <begin position="136"/>
        <end position="151"/>
    </location>
</feature>
<name>A0A6A6I7P4_9PLEO</name>
<feature type="chain" id="PRO_5025435022" description="Extracellular membrane protein CFEM domain-containing protein" evidence="3">
    <location>
        <begin position="20"/>
        <end position="220"/>
    </location>
</feature>
<organism evidence="4 5">
    <name type="scientific">Trematosphaeria pertusa</name>
    <dbReference type="NCBI Taxonomy" id="390896"/>
    <lineage>
        <taxon>Eukaryota</taxon>
        <taxon>Fungi</taxon>
        <taxon>Dikarya</taxon>
        <taxon>Ascomycota</taxon>
        <taxon>Pezizomycotina</taxon>
        <taxon>Dothideomycetes</taxon>
        <taxon>Pleosporomycetidae</taxon>
        <taxon>Pleosporales</taxon>
        <taxon>Massarineae</taxon>
        <taxon>Trematosphaeriaceae</taxon>
        <taxon>Trematosphaeria</taxon>
    </lineage>
</organism>
<proteinExistence type="predicted"/>
<feature type="signal peptide" evidence="3">
    <location>
        <begin position="1"/>
        <end position="19"/>
    </location>
</feature>
<keyword evidence="2" id="KW-1133">Transmembrane helix</keyword>
<keyword evidence="5" id="KW-1185">Reference proteome</keyword>
<feature type="compositionally biased region" description="Polar residues" evidence="1">
    <location>
        <begin position="163"/>
        <end position="182"/>
    </location>
</feature>
<evidence type="ECO:0000256" key="2">
    <source>
        <dbReference type="SAM" id="Phobius"/>
    </source>
</evidence>
<evidence type="ECO:0008006" key="6">
    <source>
        <dbReference type="Google" id="ProtNLM"/>
    </source>
</evidence>
<evidence type="ECO:0000256" key="3">
    <source>
        <dbReference type="SAM" id="SignalP"/>
    </source>
</evidence>
<feature type="region of interest" description="Disordered" evidence="1">
    <location>
        <begin position="129"/>
        <end position="151"/>
    </location>
</feature>
<sequence>MFLASLLAAVLTLCSRTNSQTANPCFSPCAADATSSYCSDSATALDYMTTCVRSACSSLGFVFVEQSAAKTAYFAACSANAGAAETSQGPTAAAITSAVLISTSEGSSAAKTSVGAELTWGLSSGGGSDVVSTDGAESSNLQSSSGTSVGASLLDSTQSAFTRSSTSIDDDVTQPTPNSSSGRDTDTESKKSDDIALGVGIGIGIPTVLLGGAAVYYARL</sequence>
<dbReference type="OrthoDB" id="3801405at2759"/>
<dbReference type="Proteomes" id="UP000800094">
    <property type="component" value="Unassembled WGS sequence"/>
</dbReference>
<dbReference type="AlphaFoldDB" id="A0A6A6I7P4"/>
<keyword evidence="2" id="KW-0472">Membrane</keyword>
<feature type="transmembrane region" description="Helical" evidence="2">
    <location>
        <begin position="195"/>
        <end position="218"/>
    </location>
</feature>
<reference evidence="4" key="1">
    <citation type="journal article" date="2020" name="Stud. Mycol.">
        <title>101 Dothideomycetes genomes: a test case for predicting lifestyles and emergence of pathogens.</title>
        <authorList>
            <person name="Haridas S."/>
            <person name="Albert R."/>
            <person name="Binder M."/>
            <person name="Bloem J."/>
            <person name="Labutti K."/>
            <person name="Salamov A."/>
            <person name="Andreopoulos B."/>
            <person name="Baker S."/>
            <person name="Barry K."/>
            <person name="Bills G."/>
            <person name="Bluhm B."/>
            <person name="Cannon C."/>
            <person name="Castanera R."/>
            <person name="Culley D."/>
            <person name="Daum C."/>
            <person name="Ezra D."/>
            <person name="Gonzalez J."/>
            <person name="Henrissat B."/>
            <person name="Kuo A."/>
            <person name="Liang C."/>
            <person name="Lipzen A."/>
            <person name="Lutzoni F."/>
            <person name="Magnuson J."/>
            <person name="Mondo S."/>
            <person name="Nolan M."/>
            <person name="Ohm R."/>
            <person name="Pangilinan J."/>
            <person name="Park H.-J."/>
            <person name="Ramirez L."/>
            <person name="Alfaro M."/>
            <person name="Sun H."/>
            <person name="Tritt A."/>
            <person name="Yoshinaga Y."/>
            <person name="Zwiers L.-H."/>
            <person name="Turgeon B."/>
            <person name="Goodwin S."/>
            <person name="Spatafora J."/>
            <person name="Crous P."/>
            <person name="Grigoriev I."/>
        </authorList>
    </citation>
    <scope>NUCLEOTIDE SEQUENCE</scope>
    <source>
        <strain evidence="4">CBS 122368</strain>
    </source>
</reference>
<evidence type="ECO:0000256" key="1">
    <source>
        <dbReference type="SAM" id="MobiDB-lite"/>
    </source>
</evidence>
<dbReference type="EMBL" id="ML987198">
    <property type="protein sequence ID" value="KAF2246391.1"/>
    <property type="molecule type" value="Genomic_DNA"/>
</dbReference>